<dbReference type="Proteomes" id="UP000017836">
    <property type="component" value="Unassembled WGS sequence"/>
</dbReference>
<evidence type="ECO:0000313" key="1">
    <source>
        <dbReference type="EMBL" id="ERN07347.1"/>
    </source>
</evidence>
<dbReference type="InterPro" id="IPR016024">
    <property type="entry name" value="ARM-type_fold"/>
</dbReference>
<dbReference type="AlphaFoldDB" id="W1PBQ8"/>
<dbReference type="PANTHER" id="PTHR14873:SF1">
    <property type="entry name" value="OS06G0694100 PROTEIN"/>
    <property type="match status" value="1"/>
</dbReference>
<keyword evidence="2" id="KW-1185">Reference proteome</keyword>
<proteinExistence type="predicted"/>
<gene>
    <name evidence="1" type="ORF">AMTR_s00019p00231050</name>
</gene>
<accession>W1PBQ8</accession>
<name>W1PBQ8_AMBTC</name>
<dbReference type="EMBL" id="KI393807">
    <property type="protein sequence ID" value="ERN07347.1"/>
    <property type="molecule type" value="Genomic_DNA"/>
</dbReference>
<reference evidence="2" key="1">
    <citation type="journal article" date="2013" name="Science">
        <title>The Amborella genome and the evolution of flowering plants.</title>
        <authorList>
            <consortium name="Amborella Genome Project"/>
        </authorList>
    </citation>
    <scope>NUCLEOTIDE SEQUENCE [LARGE SCALE GENOMIC DNA]</scope>
</reference>
<dbReference type="HOGENOM" id="CLU_055195_0_0_1"/>
<dbReference type="eggNOG" id="ENOG502QVNS">
    <property type="taxonomic scope" value="Eukaryota"/>
</dbReference>
<dbReference type="PANTHER" id="PTHR14873">
    <property type="entry name" value="OS06G0694100 PROTEIN"/>
    <property type="match status" value="1"/>
</dbReference>
<sequence length="439" mass="50185">MATSLLNQGKELPNLSPLFFKKFTKFLNLIREMLSQTPYMQPESSNMSVKSILESLLPKDGMLNPNCNMEEAWLLTLDFCLCCAALASASDDRGTTMSWVPMKLSEEAAMAIKELSGSILGEPWENGSMEMDFGAIDKGERLMVALMPRIMPILKGSIKETSIDTNEDMVEAACARAPKEYAIVAAHQLRWWVKQVNQPHLGKLCAWVIPCALTALDHWSPEVKGQAMISFMHLSINMSATEFGSYGDVVLDASYRNIAAADEIWQYAVEMSVLLLTCIECRNPRSYWYERILGDMLGHLERQPNCKERRIPWLQQIEPIFNAMGLVLLAHLKRVMTLFFDWMHADDDRSVLLVLERIYTIMKLIWVRNTPYLERLVDELTVTYREASLRKERFAIREHVLKIMFLLQRCKGLEFESAWSKHKDDPNLVSLTSSLSTVN</sequence>
<protein>
    <submittedName>
        <fullName evidence="1">Uncharacterized protein</fullName>
    </submittedName>
</protein>
<dbReference type="Gramene" id="ERN07347">
    <property type="protein sequence ID" value="ERN07347"/>
    <property type="gene ID" value="AMTR_s00019p00231050"/>
</dbReference>
<dbReference type="SUPFAM" id="SSF48371">
    <property type="entry name" value="ARM repeat"/>
    <property type="match status" value="1"/>
</dbReference>
<organism evidence="1 2">
    <name type="scientific">Amborella trichopoda</name>
    <dbReference type="NCBI Taxonomy" id="13333"/>
    <lineage>
        <taxon>Eukaryota</taxon>
        <taxon>Viridiplantae</taxon>
        <taxon>Streptophyta</taxon>
        <taxon>Embryophyta</taxon>
        <taxon>Tracheophyta</taxon>
        <taxon>Spermatophyta</taxon>
        <taxon>Magnoliopsida</taxon>
        <taxon>Amborellales</taxon>
        <taxon>Amborellaceae</taxon>
        <taxon>Amborella</taxon>
    </lineage>
</organism>
<evidence type="ECO:0000313" key="2">
    <source>
        <dbReference type="Proteomes" id="UP000017836"/>
    </source>
</evidence>
<dbReference type="STRING" id="13333.W1PBQ8"/>
<dbReference type="OMA" id="CFNELCT"/>